<evidence type="ECO:0000256" key="5">
    <source>
        <dbReference type="SAM" id="Phobius"/>
    </source>
</evidence>
<evidence type="ECO:0000256" key="1">
    <source>
        <dbReference type="ARBA" id="ARBA00022801"/>
    </source>
</evidence>
<keyword evidence="5" id="KW-0472">Membrane</keyword>
<evidence type="ECO:0000256" key="2">
    <source>
        <dbReference type="ARBA" id="ARBA00049360"/>
    </source>
</evidence>
<accession>A0ABN9WWT6</accession>
<dbReference type="SUPFAM" id="SSF53067">
    <property type="entry name" value="Actin-like ATPase domain"/>
    <property type="match status" value="1"/>
</dbReference>
<dbReference type="Gene3D" id="3.30.420.40">
    <property type="match status" value="1"/>
</dbReference>
<sequence length="1036" mass="114703">AVTACQRFKGDLLTTFSEIKFQVLGSYLGDEAQSKRGLLTFEYPFEHGIVTNWDGMEKIRRHAYYDELRMAPEKHPVLTEAPLYPKAIREHAAQIMLETFNVPARYVAIQSASSLCASGCTTGIVRDSSDEVSHTVSTHEVYALPYAILRLDLADFIVEPFATFVQHFMVFSMSFTIFVEHVPIFLEHVVIVGMSFTIFMEHFTIFVEHFMFVGMSFTMFVEHVATSGMSSTVFEEHFAVFMEHFTIFGMSINIVVGTFAIFVGNFAIFVAHFMIVGMTVTIFVEHFTILGMDFAIFVGHFPIFGMCFTMFLELFTIIGEHFEIFSLGSTNFVVHADGRYDEQHDNHDAHDNHDDHDHDALDSHDHDVGHVDQDLRDGVHDDQDDEVPDELVYDGVLHLGHAAQDHGDSQNRGDGDRQQQDLQPRDDVAVQEWGQHRGKDPEEDQHKEHQDQILVELPDRKPFSVDIEADDTTDSLMGMIQEEEGAPPDQQRLIYGGRQMEVERTLSQYNVGNEATVHRLLRTHAGRRTSSASTSYRPPPGLAQTADATAAAQPPPPNGRVEQLVAEGWTEWSREAALANIEFINALVRTRAEGSDRALRLPAGDKVVEPWPDLRSYLEAVGYDFSASSPCWWRLGMEPKAGACPAVEDIEGRFEIGPARELMEEMAKGKGRALAAWTALGAGGIVMWAPRESEHLRRLLSGIEHAALQGMDIEFLMLCERGPLSDFGEACVLEDLWRRAFLSGKKSHLVAAAVHLQEPALITTTVHNSAATVNKGFSASYLTRAGGGVPARLASWRPALYSEDSSHVIWVDVETQSGLQARRALALMVSQRGVRWEGPFRSLGSVLDGRRLLLEVCAARDAFSDLGVRCLIRQLRNDALLSTALVGNQAFLANTGARVLEHTSPQILVNLQGLCDDVPWVSPTLAILWSGRATALASGQLRLTGPVGARPLELLAQVMGAAGQKMGFAWPRHALPGKLPPNSWPCQLSASAGPTGTVNFRLGNTSEVERLQEAEQGDIVEVNGARAPIRFLSSDL</sequence>
<dbReference type="PROSITE" id="PS50053">
    <property type="entry name" value="UBIQUITIN_2"/>
    <property type="match status" value="1"/>
</dbReference>
<evidence type="ECO:0000313" key="8">
    <source>
        <dbReference type="Proteomes" id="UP001189429"/>
    </source>
</evidence>
<dbReference type="PROSITE" id="PS00406">
    <property type="entry name" value="ACTINS_1"/>
    <property type="match status" value="1"/>
</dbReference>
<dbReference type="Gene3D" id="3.10.20.90">
    <property type="entry name" value="Phosphatidylinositol 3-kinase Catalytic Subunit, Chain A, domain 1"/>
    <property type="match status" value="1"/>
</dbReference>
<keyword evidence="1" id="KW-0378">Hydrolase</keyword>
<dbReference type="PANTHER" id="PTHR11937">
    <property type="entry name" value="ACTIN"/>
    <property type="match status" value="1"/>
</dbReference>
<feature type="non-terminal residue" evidence="7">
    <location>
        <position position="1036"/>
    </location>
</feature>
<dbReference type="InterPro" id="IPR004001">
    <property type="entry name" value="Actin_CS"/>
</dbReference>
<dbReference type="Pfam" id="PF00022">
    <property type="entry name" value="Actin"/>
    <property type="match status" value="1"/>
</dbReference>
<evidence type="ECO:0000256" key="4">
    <source>
        <dbReference type="SAM" id="MobiDB-lite"/>
    </source>
</evidence>
<dbReference type="Proteomes" id="UP001189429">
    <property type="component" value="Unassembled WGS sequence"/>
</dbReference>
<feature type="transmembrane region" description="Helical" evidence="5">
    <location>
        <begin position="241"/>
        <end position="262"/>
    </location>
</feature>
<keyword evidence="8" id="KW-1185">Reference proteome</keyword>
<name>A0ABN9WWT6_9DINO</name>
<gene>
    <name evidence="7" type="ORF">PCOR1329_LOCUS71339</name>
</gene>
<dbReference type="InterPro" id="IPR043129">
    <property type="entry name" value="ATPase_NBD"/>
</dbReference>
<evidence type="ECO:0000313" key="7">
    <source>
        <dbReference type="EMBL" id="CAK0891361.1"/>
    </source>
</evidence>
<feature type="region of interest" description="Disordered" evidence="4">
    <location>
        <begin position="525"/>
        <end position="560"/>
    </location>
</feature>
<dbReference type="EMBL" id="CAUYUJ010019465">
    <property type="protein sequence ID" value="CAK0891361.1"/>
    <property type="molecule type" value="Genomic_DNA"/>
</dbReference>
<dbReference type="InterPro" id="IPR004000">
    <property type="entry name" value="Actin"/>
</dbReference>
<feature type="transmembrane region" description="Helical" evidence="5">
    <location>
        <begin position="203"/>
        <end position="221"/>
    </location>
</feature>
<feature type="transmembrane region" description="Helical" evidence="5">
    <location>
        <begin position="168"/>
        <end position="191"/>
    </location>
</feature>
<feature type="non-terminal residue" evidence="7">
    <location>
        <position position="1"/>
    </location>
</feature>
<evidence type="ECO:0000259" key="6">
    <source>
        <dbReference type="PROSITE" id="PS50053"/>
    </source>
</evidence>
<feature type="region of interest" description="Disordered" evidence="4">
    <location>
        <begin position="403"/>
        <end position="425"/>
    </location>
</feature>
<dbReference type="SMART" id="SM00213">
    <property type="entry name" value="UBQ"/>
    <property type="match status" value="1"/>
</dbReference>
<dbReference type="PRINTS" id="PR00190">
    <property type="entry name" value="ACTIN"/>
</dbReference>
<protein>
    <recommendedName>
        <fullName evidence="6">Ubiquitin-like domain-containing protein</fullName>
    </recommendedName>
</protein>
<dbReference type="InterPro" id="IPR000626">
    <property type="entry name" value="Ubiquitin-like_dom"/>
</dbReference>
<comment type="caution">
    <text evidence="7">The sequence shown here is derived from an EMBL/GenBank/DDBJ whole genome shotgun (WGS) entry which is preliminary data.</text>
</comment>
<feature type="compositionally biased region" description="Basic and acidic residues" evidence="4">
    <location>
        <begin position="343"/>
        <end position="381"/>
    </location>
</feature>
<reference evidence="7" key="1">
    <citation type="submission" date="2023-10" db="EMBL/GenBank/DDBJ databases">
        <authorList>
            <person name="Chen Y."/>
            <person name="Shah S."/>
            <person name="Dougan E. K."/>
            <person name="Thang M."/>
            <person name="Chan C."/>
        </authorList>
    </citation>
    <scope>NUCLEOTIDE SEQUENCE [LARGE SCALE GENOMIC DNA]</scope>
</reference>
<keyword evidence="5" id="KW-1133">Transmembrane helix</keyword>
<organism evidence="7 8">
    <name type="scientific">Prorocentrum cordatum</name>
    <dbReference type="NCBI Taxonomy" id="2364126"/>
    <lineage>
        <taxon>Eukaryota</taxon>
        <taxon>Sar</taxon>
        <taxon>Alveolata</taxon>
        <taxon>Dinophyceae</taxon>
        <taxon>Prorocentrales</taxon>
        <taxon>Prorocentraceae</taxon>
        <taxon>Prorocentrum</taxon>
    </lineage>
</organism>
<keyword evidence="5" id="KW-0812">Transmembrane</keyword>
<feature type="domain" description="Ubiquitin-like" evidence="6">
    <location>
        <begin position="451"/>
        <end position="526"/>
    </location>
</feature>
<dbReference type="InterPro" id="IPR029071">
    <property type="entry name" value="Ubiquitin-like_domsf"/>
</dbReference>
<dbReference type="Pfam" id="PF00240">
    <property type="entry name" value="ubiquitin"/>
    <property type="match status" value="1"/>
</dbReference>
<feature type="compositionally biased region" description="Low complexity" evidence="4">
    <location>
        <begin position="543"/>
        <end position="552"/>
    </location>
</feature>
<evidence type="ECO:0000256" key="3">
    <source>
        <dbReference type="RuleBase" id="RU000487"/>
    </source>
</evidence>
<proteinExistence type="inferred from homology"/>
<dbReference type="SUPFAM" id="SSF54236">
    <property type="entry name" value="Ubiquitin-like"/>
    <property type="match status" value="1"/>
</dbReference>
<dbReference type="SMART" id="SM00268">
    <property type="entry name" value="ACTIN"/>
    <property type="match status" value="1"/>
</dbReference>
<comment type="similarity">
    <text evidence="3">Belongs to the actin family.</text>
</comment>
<feature type="region of interest" description="Disordered" evidence="4">
    <location>
        <begin position="343"/>
        <end position="386"/>
    </location>
</feature>
<comment type="catalytic activity">
    <reaction evidence="2">
        <text>ATP + H2O = ADP + phosphate + H(+)</text>
        <dbReference type="Rhea" id="RHEA:13065"/>
        <dbReference type="ChEBI" id="CHEBI:15377"/>
        <dbReference type="ChEBI" id="CHEBI:15378"/>
        <dbReference type="ChEBI" id="CHEBI:30616"/>
        <dbReference type="ChEBI" id="CHEBI:43474"/>
        <dbReference type="ChEBI" id="CHEBI:456216"/>
    </reaction>
</comment>